<dbReference type="PANTHER" id="PTHR46890">
    <property type="entry name" value="NON-LTR RETROLELEMENT REVERSE TRANSCRIPTASE-LIKE PROTEIN-RELATED"/>
    <property type="match status" value="1"/>
</dbReference>
<feature type="domain" description="Reverse transcriptase" evidence="1">
    <location>
        <begin position="148"/>
        <end position="307"/>
    </location>
</feature>
<dbReference type="InterPro" id="IPR000477">
    <property type="entry name" value="RT_dom"/>
</dbReference>
<accession>A0AA88WGZ3</accession>
<gene>
    <name evidence="2" type="ORF">RJ639_043134</name>
</gene>
<dbReference type="Proteomes" id="UP001188597">
    <property type="component" value="Unassembled WGS sequence"/>
</dbReference>
<dbReference type="PANTHER" id="PTHR46890:SF48">
    <property type="entry name" value="RNA-DIRECTED DNA POLYMERASE"/>
    <property type="match status" value="1"/>
</dbReference>
<proteinExistence type="predicted"/>
<sequence>MNMSFNSLWRRRTEMVRESKRVLTLLSTAPAMGKAKWSSYMAGMLGATTDTRDRMEEASWRQRRWLSDQESEKLGGGKVDLQALNEFNNFMVQGGLSEPQFSGNSLAWGNNRQANSRICYTRLFHGSSTSKRLASTLLILLPKVKNPNTVSDLRPISLCSFVSKVIFKILNDRLSSFLVDLISEEQSSFVKGRSIHENIALEQELVHYMNTKIVVGNLISKIDMSKAYDDIVDCGFLMQALRHFGFNVQCCDLIYKHISNYWYTISLNGAGHGFFKSSRGLRQGDPLSPSIFILVQAVLTRNLKARLRQGVDAQYVVSRSPLQDPPAHPDADISIKEAKADAEFPLVIQMPMEINK</sequence>
<dbReference type="InterPro" id="IPR043502">
    <property type="entry name" value="DNA/RNA_pol_sf"/>
</dbReference>
<evidence type="ECO:0000259" key="1">
    <source>
        <dbReference type="Pfam" id="PF00078"/>
    </source>
</evidence>
<protein>
    <recommendedName>
        <fullName evidence="1">Reverse transcriptase domain-containing protein</fullName>
    </recommendedName>
</protein>
<comment type="caution">
    <text evidence="2">The sequence shown here is derived from an EMBL/GenBank/DDBJ whole genome shotgun (WGS) entry which is preliminary data.</text>
</comment>
<dbReference type="Pfam" id="PF00078">
    <property type="entry name" value="RVT_1"/>
    <property type="match status" value="1"/>
</dbReference>
<dbReference type="CDD" id="cd01650">
    <property type="entry name" value="RT_nLTR_like"/>
    <property type="match status" value="1"/>
</dbReference>
<evidence type="ECO:0000313" key="3">
    <source>
        <dbReference type="Proteomes" id="UP001188597"/>
    </source>
</evidence>
<keyword evidence="3" id="KW-1185">Reference proteome</keyword>
<reference evidence="2" key="1">
    <citation type="submission" date="2022-12" db="EMBL/GenBank/DDBJ databases">
        <title>Draft genome assemblies for two species of Escallonia (Escalloniales).</title>
        <authorList>
            <person name="Chanderbali A."/>
            <person name="Dervinis C."/>
            <person name="Anghel I."/>
            <person name="Soltis D."/>
            <person name="Soltis P."/>
            <person name="Zapata F."/>
        </authorList>
    </citation>
    <scope>NUCLEOTIDE SEQUENCE</scope>
    <source>
        <strain evidence="2">UCBG64.0493</strain>
        <tissue evidence="2">Leaf</tissue>
    </source>
</reference>
<organism evidence="2 3">
    <name type="scientific">Escallonia herrerae</name>
    <dbReference type="NCBI Taxonomy" id="1293975"/>
    <lineage>
        <taxon>Eukaryota</taxon>
        <taxon>Viridiplantae</taxon>
        <taxon>Streptophyta</taxon>
        <taxon>Embryophyta</taxon>
        <taxon>Tracheophyta</taxon>
        <taxon>Spermatophyta</taxon>
        <taxon>Magnoliopsida</taxon>
        <taxon>eudicotyledons</taxon>
        <taxon>Gunneridae</taxon>
        <taxon>Pentapetalae</taxon>
        <taxon>asterids</taxon>
        <taxon>campanulids</taxon>
        <taxon>Escalloniales</taxon>
        <taxon>Escalloniaceae</taxon>
        <taxon>Escallonia</taxon>
    </lineage>
</organism>
<dbReference type="SUPFAM" id="SSF56672">
    <property type="entry name" value="DNA/RNA polymerases"/>
    <property type="match status" value="1"/>
</dbReference>
<dbReference type="AlphaFoldDB" id="A0AA88WGZ3"/>
<evidence type="ECO:0000313" key="2">
    <source>
        <dbReference type="EMBL" id="KAK3025208.1"/>
    </source>
</evidence>
<name>A0AA88WGZ3_9ASTE</name>
<dbReference type="EMBL" id="JAVXUP010000560">
    <property type="protein sequence ID" value="KAK3025208.1"/>
    <property type="molecule type" value="Genomic_DNA"/>
</dbReference>
<dbReference type="InterPro" id="IPR052343">
    <property type="entry name" value="Retrotransposon-Effector_Assoc"/>
</dbReference>